<evidence type="ECO:0000259" key="2">
    <source>
        <dbReference type="Pfam" id="PF06970"/>
    </source>
</evidence>
<dbReference type="Pfam" id="PF06970">
    <property type="entry name" value="RepA_N"/>
    <property type="match status" value="1"/>
</dbReference>
<feature type="region of interest" description="Disordered" evidence="1">
    <location>
        <begin position="167"/>
        <end position="189"/>
    </location>
</feature>
<evidence type="ECO:0000313" key="3">
    <source>
        <dbReference type="EMBL" id="MBB5266243.1"/>
    </source>
</evidence>
<comment type="caution">
    <text evidence="3">The sequence shown here is derived from an EMBL/GenBank/DDBJ whole genome shotgun (WGS) entry which is preliminary data.</text>
</comment>
<dbReference type="EMBL" id="JACHFW010000023">
    <property type="protein sequence ID" value="MBB5266243.1"/>
    <property type="molecule type" value="Genomic_DNA"/>
</dbReference>
<protein>
    <recommendedName>
        <fullName evidence="2">Replication initiator A N-terminal domain-containing protein</fullName>
    </recommendedName>
</protein>
<dbReference type="Proteomes" id="UP000543642">
    <property type="component" value="Unassembled WGS sequence"/>
</dbReference>
<organism evidence="3 4">
    <name type="scientific">Catenibacillus scindens</name>
    <dbReference type="NCBI Taxonomy" id="673271"/>
    <lineage>
        <taxon>Bacteria</taxon>
        <taxon>Bacillati</taxon>
        <taxon>Bacillota</taxon>
        <taxon>Clostridia</taxon>
        <taxon>Lachnospirales</taxon>
        <taxon>Lachnospiraceae</taxon>
        <taxon>Catenibacillus</taxon>
    </lineage>
</organism>
<gene>
    <name evidence="3" type="ORF">HNP82_003400</name>
</gene>
<keyword evidence="4" id="KW-1185">Reference proteome</keyword>
<sequence length="326" mass="37293">MINGSDYAPVECVNIPKILFQEKQYEKLSVDAKLLYSLLVDRKTMAIMNGWVDQYGTAYVIYPKSEMKKHLNASRYRVDMALNELEKCGQMVVVTQPNPGRPCQIYVKDITGNMMRDMEEKPMCMMMKDANDKNGMPMMGPCMGIPGMQGVAIFFDPEAFMKAFEAEDEEADHAEASAEEENGKEQDPDYDYRDSAYYALPRRKQRLIDMIYYGYIDENHVPDDHTIIEDSTYLGKEIGEKLAHLAVTYHVDLDGFFMYIHQLYKAGKMNQIRAIMKAIALLCGDLDEYVDAMECCLGYPKKLFLTGVCYVSNKVAADIIEEEDQE</sequence>
<feature type="domain" description="Replication initiator A N-terminal" evidence="2">
    <location>
        <begin position="13"/>
        <end position="85"/>
    </location>
</feature>
<name>A0A7W8M6E4_9FIRM</name>
<dbReference type="AlphaFoldDB" id="A0A7W8M6E4"/>
<evidence type="ECO:0000256" key="1">
    <source>
        <dbReference type="SAM" id="MobiDB-lite"/>
    </source>
</evidence>
<feature type="compositionally biased region" description="Basic and acidic residues" evidence="1">
    <location>
        <begin position="173"/>
        <end position="189"/>
    </location>
</feature>
<accession>A0A7W8M6E4</accession>
<reference evidence="3 4" key="1">
    <citation type="submission" date="2020-08" db="EMBL/GenBank/DDBJ databases">
        <title>Genomic Encyclopedia of Type Strains, Phase IV (KMG-IV): sequencing the most valuable type-strain genomes for metagenomic binning, comparative biology and taxonomic classification.</title>
        <authorList>
            <person name="Goeker M."/>
        </authorList>
    </citation>
    <scope>NUCLEOTIDE SEQUENCE [LARGE SCALE GENOMIC DNA]</scope>
    <source>
        <strain evidence="3 4">DSM 106146</strain>
    </source>
</reference>
<evidence type="ECO:0000313" key="4">
    <source>
        <dbReference type="Proteomes" id="UP000543642"/>
    </source>
</evidence>
<proteinExistence type="predicted"/>
<dbReference type="RefSeq" id="WP_183776592.1">
    <property type="nucleotide sequence ID" value="NZ_JACHFW010000023.1"/>
</dbReference>
<dbReference type="InterPro" id="IPR010724">
    <property type="entry name" value="RepA_N"/>
</dbReference>